<gene>
    <name evidence="1" type="ORF">GLOIN_2v1775537</name>
</gene>
<dbReference type="Proteomes" id="UP000018888">
    <property type="component" value="Unassembled WGS sequence"/>
</dbReference>
<reference evidence="1 2" key="1">
    <citation type="journal article" date="2013" name="Proc. Natl. Acad. Sci. U.S.A.">
        <title>Genome of an arbuscular mycorrhizal fungus provides insight into the oldest plant symbiosis.</title>
        <authorList>
            <person name="Tisserant E."/>
            <person name="Malbreil M."/>
            <person name="Kuo A."/>
            <person name="Kohler A."/>
            <person name="Symeonidi A."/>
            <person name="Balestrini R."/>
            <person name="Charron P."/>
            <person name="Duensing N."/>
            <person name="Frei Dit Frey N."/>
            <person name="Gianinazzi-Pearson V."/>
            <person name="Gilbert L.B."/>
            <person name="Handa Y."/>
            <person name="Herr J.R."/>
            <person name="Hijri M."/>
            <person name="Koul R."/>
            <person name="Kawaguchi M."/>
            <person name="Krajinski F."/>
            <person name="Lammers P.J."/>
            <person name="Masclaux F.G."/>
            <person name="Murat C."/>
            <person name="Morin E."/>
            <person name="Ndikumana S."/>
            <person name="Pagni M."/>
            <person name="Petitpierre D."/>
            <person name="Requena N."/>
            <person name="Rosikiewicz P."/>
            <person name="Riley R."/>
            <person name="Saito K."/>
            <person name="San Clemente H."/>
            <person name="Shapiro H."/>
            <person name="van Tuinen D."/>
            <person name="Becard G."/>
            <person name="Bonfante P."/>
            <person name="Paszkowski U."/>
            <person name="Shachar-Hill Y.Y."/>
            <person name="Tuskan G.A."/>
            <person name="Young P.W."/>
            <person name="Sanders I.R."/>
            <person name="Henrissat B."/>
            <person name="Rensing S.A."/>
            <person name="Grigoriev I.V."/>
            <person name="Corradi N."/>
            <person name="Roux C."/>
            <person name="Martin F."/>
        </authorList>
    </citation>
    <scope>NUCLEOTIDE SEQUENCE [LARGE SCALE GENOMIC DNA]</scope>
    <source>
        <strain evidence="1 2">DAOM 197198</strain>
    </source>
</reference>
<comment type="caution">
    <text evidence="1">The sequence shown here is derived from an EMBL/GenBank/DDBJ whole genome shotgun (WGS) entry which is preliminary data.</text>
</comment>
<sequence length="129" mass="14959">MSLLKIEDIKKLNDFELNIFLKQKLPDIKNYIDIITDQEVDEGYDVNVFGRNCASREKGVDNFITLKIAKMIYTESPGILVLIARDSDYYGTLLEAIDYNWKVEFWKLGILNSLNKHEPTDLCTKHLSL</sequence>
<dbReference type="EMBL" id="AUPC02000116">
    <property type="protein sequence ID" value="POG70798.1"/>
    <property type="molecule type" value="Genomic_DNA"/>
</dbReference>
<dbReference type="STRING" id="747089.U9UB72"/>
<keyword evidence="2" id="KW-1185">Reference proteome</keyword>
<name>U9UB72_RHIID</name>
<evidence type="ECO:0008006" key="3">
    <source>
        <dbReference type="Google" id="ProtNLM"/>
    </source>
</evidence>
<organism evidence="1 2">
    <name type="scientific">Rhizophagus irregularis (strain DAOM 181602 / DAOM 197198 / MUCL 43194)</name>
    <name type="common">Arbuscular mycorrhizal fungus</name>
    <name type="synonym">Glomus intraradices</name>
    <dbReference type="NCBI Taxonomy" id="747089"/>
    <lineage>
        <taxon>Eukaryota</taxon>
        <taxon>Fungi</taxon>
        <taxon>Fungi incertae sedis</taxon>
        <taxon>Mucoromycota</taxon>
        <taxon>Glomeromycotina</taxon>
        <taxon>Glomeromycetes</taxon>
        <taxon>Glomerales</taxon>
        <taxon>Glomeraceae</taxon>
        <taxon>Rhizophagus</taxon>
    </lineage>
</organism>
<dbReference type="VEuPathDB" id="FungiDB:RhiirFUN_023266"/>
<protein>
    <recommendedName>
        <fullName evidence="3">NYN domain-containing protein</fullName>
    </recommendedName>
</protein>
<dbReference type="HOGENOM" id="CLU_1949949_0_0_1"/>
<evidence type="ECO:0000313" key="1">
    <source>
        <dbReference type="EMBL" id="POG70798.1"/>
    </source>
</evidence>
<proteinExistence type="predicted"/>
<evidence type="ECO:0000313" key="2">
    <source>
        <dbReference type="Proteomes" id="UP000018888"/>
    </source>
</evidence>
<dbReference type="AlphaFoldDB" id="U9UB72"/>
<reference evidence="1 2" key="2">
    <citation type="journal article" date="2018" name="New Phytol.">
        <title>High intraspecific genome diversity in the model arbuscular mycorrhizal symbiont Rhizophagus irregularis.</title>
        <authorList>
            <person name="Chen E.C.H."/>
            <person name="Morin E."/>
            <person name="Beaudet D."/>
            <person name="Noel J."/>
            <person name="Yildirir G."/>
            <person name="Ndikumana S."/>
            <person name="Charron P."/>
            <person name="St-Onge C."/>
            <person name="Giorgi J."/>
            <person name="Kruger M."/>
            <person name="Marton T."/>
            <person name="Ropars J."/>
            <person name="Grigoriev I.V."/>
            <person name="Hainaut M."/>
            <person name="Henrissat B."/>
            <person name="Roux C."/>
            <person name="Martin F."/>
            <person name="Corradi N."/>
        </authorList>
    </citation>
    <scope>NUCLEOTIDE SEQUENCE [LARGE SCALE GENOMIC DNA]</scope>
    <source>
        <strain evidence="1 2">DAOM 197198</strain>
    </source>
</reference>
<accession>U9UB72</accession>
<dbReference type="Gene3D" id="3.40.50.1010">
    <property type="entry name" value="5'-nuclease"/>
    <property type="match status" value="1"/>
</dbReference>